<dbReference type="Proteomes" id="UP001518925">
    <property type="component" value="Unassembled WGS sequence"/>
</dbReference>
<proteinExistence type="predicted"/>
<keyword evidence="3" id="KW-0378">Hydrolase</keyword>
<comment type="caution">
    <text evidence="3">The sequence shown here is derived from an EMBL/GenBank/DDBJ whole genome shotgun (WGS) entry which is preliminary data.</text>
</comment>
<feature type="domain" description="Restriction endonuclease type IV Mrr" evidence="1">
    <location>
        <begin position="125"/>
        <end position="193"/>
    </location>
</feature>
<dbReference type="Pfam" id="PF04471">
    <property type="entry name" value="Mrr_cat"/>
    <property type="match status" value="1"/>
</dbReference>
<organism evidence="3 4">
    <name type="scientific">Bacillus suaedaesalsae</name>
    <dbReference type="NCBI Taxonomy" id="2810349"/>
    <lineage>
        <taxon>Bacteria</taxon>
        <taxon>Bacillati</taxon>
        <taxon>Bacillota</taxon>
        <taxon>Bacilli</taxon>
        <taxon>Bacillales</taxon>
        <taxon>Bacillaceae</taxon>
        <taxon>Bacillus</taxon>
    </lineage>
</organism>
<dbReference type="InterPro" id="IPR011856">
    <property type="entry name" value="tRNA_endonuc-like_dom_sf"/>
</dbReference>
<keyword evidence="3" id="KW-0255">Endonuclease</keyword>
<dbReference type="Pfam" id="PF14338">
    <property type="entry name" value="Mrr_N"/>
    <property type="match status" value="1"/>
</dbReference>
<evidence type="ECO:0000313" key="4">
    <source>
        <dbReference type="Proteomes" id="UP001518925"/>
    </source>
</evidence>
<evidence type="ECO:0000259" key="1">
    <source>
        <dbReference type="Pfam" id="PF04471"/>
    </source>
</evidence>
<dbReference type="InterPro" id="IPR007560">
    <property type="entry name" value="Restrct_endonuc_IV_Mrr"/>
</dbReference>
<evidence type="ECO:0000259" key="2">
    <source>
        <dbReference type="Pfam" id="PF14338"/>
    </source>
</evidence>
<dbReference type="RefSeq" id="WP_204202371.1">
    <property type="nucleotide sequence ID" value="NZ_JAFELM010000017.1"/>
</dbReference>
<dbReference type="GO" id="GO:0004519">
    <property type="term" value="F:endonuclease activity"/>
    <property type="evidence" value="ECO:0007669"/>
    <property type="project" value="UniProtKB-KW"/>
</dbReference>
<dbReference type="PANTHER" id="PTHR30015:SF7">
    <property type="entry name" value="TYPE IV METHYL-DIRECTED RESTRICTION ENZYME ECOKMRR"/>
    <property type="match status" value="1"/>
</dbReference>
<name>A0ABS2DEV8_9BACI</name>
<gene>
    <name evidence="3" type="ORF">JR050_04720</name>
</gene>
<dbReference type="EMBL" id="JAFELM010000017">
    <property type="protein sequence ID" value="MBM6616983.1"/>
    <property type="molecule type" value="Genomic_DNA"/>
</dbReference>
<protein>
    <submittedName>
        <fullName evidence="3">Restriction endonuclease</fullName>
    </submittedName>
</protein>
<feature type="domain" description="Restriction system protein Mrr-like N-terminal" evidence="2">
    <location>
        <begin position="3"/>
        <end position="58"/>
    </location>
</feature>
<keyword evidence="4" id="KW-1185">Reference proteome</keyword>
<sequence>MDLQLTDEDLEELVKDGSERKFNNRVRWGKSYLENGGLLITLSPGKYVITERGLEVLESNPGYINVNPGDFDKTNEFSCITNKEIESENSSTVYEITENDTPEEIIEKSYHRLRGELSTELLSLIKNCSPEFFEKLFVDLLLAIGYGDAGQAIGRRGDEGIDGIIKEDKLGLDTIYIQAKRWNNTLGRAEVQEDLLEMVSQDYSGLPNN</sequence>
<reference evidence="3 4" key="1">
    <citation type="submission" date="2021-02" db="EMBL/GenBank/DDBJ databases">
        <title>Bacillus sp. RD4P76, an endophyte from a halophyte.</title>
        <authorList>
            <person name="Sun J.-Q."/>
        </authorList>
    </citation>
    <scope>NUCLEOTIDE SEQUENCE [LARGE SCALE GENOMIC DNA]</scope>
    <source>
        <strain evidence="3 4">RD4P76</strain>
    </source>
</reference>
<dbReference type="Gene3D" id="3.40.1350.10">
    <property type="match status" value="1"/>
</dbReference>
<keyword evidence="3" id="KW-0540">Nuclease</keyword>
<dbReference type="InterPro" id="IPR025745">
    <property type="entry name" value="Mrr-like_N_dom"/>
</dbReference>
<accession>A0ABS2DEV8</accession>
<evidence type="ECO:0000313" key="3">
    <source>
        <dbReference type="EMBL" id="MBM6616983.1"/>
    </source>
</evidence>
<dbReference type="PANTHER" id="PTHR30015">
    <property type="entry name" value="MRR RESTRICTION SYSTEM PROTEIN"/>
    <property type="match status" value="1"/>
</dbReference>
<dbReference type="InterPro" id="IPR052906">
    <property type="entry name" value="Type_IV_Methyl-Rstrct_Enzyme"/>
</dbReference>